<proteinExistence type="predicted"/>
<comment type="caution">
    <text evidence="1">The sequence shown here is derived from an EMBL/GenBank/DDBJ whole genome shotgun (WGS) entry which is preliminary data.</text>
</comment>
<gene>
    <name evidence="1" type="ORF">FWILDA_LOCUS7027</name>
</gene>
<reference evidence="1" key="1">
    <citation type="submission" date="2022-08" db="EMBL/GenBank/DDBJ databases">
        <authorList>
            <person name="Kallberg Y."/>
            <person name="Tangrot J."/>
            <person name="Rosling A."/>
        </authorList>
    </citation>
    <scope>NUCLEOTIDE SEQUENCE</scope>
    <source>
        <strain evidence="1">Wild A</strain>
    </source>
</reference>
<accession>A0A9W4WZJ9</accession>
<keyword evidence="2" id="KW-1185">Reference proteome</keyword>
<dbReference type="Proteomes" id="UP001153678">
    <property type="component" value="Unassembled WGS sequence"/>
</dbReference>
<protein>
    <submittedName>
        <fullName evidence="1">9443_t:CDS:1</fullName>
    </submittedName>
</protein>
<dbReference type="EMBL" id="CAMKVN010001342">
    <property type="protein sequence ID" value="CAI2175306.1"/>
    <property type="molecule type" value="Genomic_DNA"/>
</dbReference>
<name>A0A9W4WZJ9_9GLOM</name>
<dbReference type="AlphaFoldDB" id="A0A9W4WZJ9"/>
<evidence type="ECO:0000313" key="1">
    <source>
        <dbReference type="EMBL" id="CAI2175306.1"/>
    </source>
</evidence>
<sequence>MTSYLTSRSSILLYQNLLHTVQEEKWGKVASAFNVSKEMSFACCFSLQAQWEDVKLFWNKVGFEKIEKSTQFLEKEVDLVEAEQQVQATKNASHQMNVIQNIFIDKSLKKCGHDLQTDEETLICLELINLYEFLYEFLCYDKSTFIEDIDEKDDNNDVIAIDDVGDLCFEDRYLKNEYKIEDINMSQLFRQYQNTLIKIAKNESLFIESNVHEILSLSSIFLLAPGSHSNMMIDIFGFPLLNEMHQQIAPTRQIELNSECEAKFRKVIKQATKESHYKAINLLLAELSNNRILDENLGSVVLKGLEILPSNKIKNGFTFNENKSRKFKGRAKQPDFVISIVHQFQMVASISVGEVSSPSQKNNVYKNCCDLIHLGIFMKDSIDCTIDKDADLNIINHTLDFYIIDFINGIYLFYVGQVLVPSSMKEMLIFVDQIEMLLNVQEIFKKSFDTLYDKICNPSILSAKAMYKRDTLSTPKFNWIPWWLW</sequence>
<organism evidence="1 2">
    <name type="scientific">Funneliformis geosporum</name>
    <dbReference type="NCBI Taxonomy" id="1117311"/>
    <lineage>
        <taxon>Eukaryota</taxon>
        <taxon>Fungi</taxon>
        <taxon>Fungi incertae sedis</taxon>
        <taxon>Mucoromycota</taxon>
        <taxon>Glomeromycotina</taxon>
        <taxon>Glomeromycetes</taxon>
        <taxon>Glomerales</taxon>
        <taxon>Glomeraceae</taxon>
        <taxon>Funneliformis</taxon>
    </lineage>
</organism>
<dbReference type="OrthoDB" id="2370938at2759"/>
<evidence type="ECO:0000313" key="2">
    <source>
        <dbReference type="Proteomes" id="UP001153678"/>
    </source>
</evidence>